<dbReference type="SUPFAM" id="SSF49265">
    <property type="entry name" value="Fibronectin type III"/>
    <property type="match status" value="2"/>
</dbReference>
<feature type="transmembrane region" description="Helical" evidence="17">
    <location>
        <begin position="252"/>
        <end position="275"/>
    </location>
</feature>
<dbReference type="OMA" id="DYHITIS"/>
<evidence type="ECO:0000256" key="8">
    <source>
        <dbReference type="ARBA" id="ARBA00022729"/>
    </source>
</evidence>
<keyword evidence="11" id="KW-0564">Palmitate</keyword>
<evidence type="ECO:0000256" key="11">
    <source>
        <dbReference type="ARBA" id="ARBA00023139"/>
    </source>
</evidence>
<evidence type="ECO:0000256" key="13">
    <source>
        <dbReference type="ARBA" id="ARBA00023170"/>
    </source>
</evidence>
<keyword evidence="9" id="KW-0094">Blood coagulation</keyword>
<organism evidence="20 21">
    <name type="scientific">Sphenodon punctatus</name>
    <name type="common">Tuatara</name>
    <name type="synonym">Hatteria punctata</name>
    <dbReference type="NCBI Taxonomy" id="8508"/>
    <lineage>
        <taxon>Eukaryota</taxon>
        <taxon>Metazoa</taxon>
        <taxon>Chordata</taxon>
        <taxon>Craniata</taxon>
        <taxon>Vertebrata</taxon>
        <taxon>Euteleostomi</taxon>
        <taxon>Lepidosauria</taxon>
        <taxon>Sphenodontia</taxon>
        <taxon>Sphenodontidae</taxon>
        <taxon>Sphenodon</taxon>
    </lineage>
</organism>
<evidence type="ECO:0000256" key="10">
    <source>
        <dbReference type="ARBA" id="ARBA00023136"/>
    </source>
</evidence>
<keyword evidence="13" id="KW-0675">Receptor</keyword>
<comment type="subcellular location">
    <subcellularLocation>
        <location evidence="2">Membrane</location>
    </subcellularLocation>
</comment>
<dbReference type="Pfam" id="PF01108">
    <property type="entry name" value="Tissue_fac"/>
    <property type="match status" value="1"/>
</dbReference>
<protein>
    <recommendedName>
        <fullName evidence="6">Tissue factor</fullName>
    </recommendedName>
    <alternativeName>
        <fullName evidence="16">Coagulation factor III</fullName>
    </alternativeName>
</protein>
<sequence>MSHLYWRGRSTGISIGKWYIYWLTQIRLLLGLWHTLLGKLPQLCTCSVANATFLSTNFENILTWKSEGQASLGTAYDVQYKRYGEEWHNKSECQNLTHHFCNLTQETENFEERYHARVRAVVPNCCTSEWACTQRFYPREDTDIGAPEVTYIPSVQSMKFIIQHPYTPLRDEEDQLLTIEDIYSKYGHTDYHITISIQKTQQKWVKNEKSNTFEVPNLEPDTEYNGVIYINYFEKRSKPYVFRVRTLPDNNWLLYLFGVLVFAVSLLFVTIYYVIHKYMKQHASRPMSLDIKGISSFKPLTLSVESILNPLNDLDKSSRIPVEVPLSQINIHLQQALEQSNLFSLSATAYQQQAKVMSFQPINQADGLPMSYAPQLAKNSLPCVIEERPLTLTYGVCVDGTSCIKTHSQLNLPT</sequence>
<evidence type="ECO:0000256" key="12">
    <source>
        <dbReference type="ARBA" id="ARBA00023157"/>
    </source>
</evidence>
<keyword evidence="21" id="KW-1185">Reference proteome</keyword>
<dbReference type="GO" id="GO:0005886">
    <property type="term" value="C:plasma membrane"/>
    <property type="evidence" value="ECO:0007669"/>
    <property type="project" value="TreeGrafter"/>
</dbReference>
<reference evidence="20" key="1">
    <citation type="submission" date="2025-08" db="UniProtKB">
        <authorList>
            <consortium name="Ensembl"/>
        </authorList>
    </citation>
    <scope>IDENTIFICATION</scope>
</reference>
<dbReference type="GO" id="GO:0007596">
    <property type="term" value="P:blood coagulation"/>
    <property type="evidence" value="ECO:0007669"/>
    <property type="project" value="UniProtKB-KW"/>
</dbReference>
<feature type="domain" description="Interferon/interleukin receptor" evidence="19">
    <location>
        <begin position="142"/>
        <end position="224"/>
    </location>
</feature>
<keyword evidence="15" id="KW-0449">Lipoprotein</keyword>
<dbReference type="Gene3D" id="2.60.40.10">
    <property type="entry name" value="Immunoglobulins"/>
    <property type="match status" value="2"/>
</dbReference>
<dbReference type="InterPro" id="IPR003961">
    <property type="entry name" value="FN3_dom"/>
</dbReference>
<dbReference type="AlphaFoldDB" id="A0A8D0HFD7"/>
<dbReference type="Pfam" id="PF09294">
    <property type="entry name" value="Interfer-bind"/>
    <property type="match status" value="1"/>
</dbReference>
<evidence type="ECO:0000313" key="21">
    <source>
        <dbReference type="Proteomes" id="UP000694392"/>
    </source>
</evidence>
<accession>A0A8D0HFD7</accession>
<evidence type="ECO:0000256" key="16">
    <source>
        <dbReference type="ARBA" id="ARBA00031171"/>
    </source>
</evidence>
<dbReference type="PANTHER" id="PTHR20859:SF53">
    <property type="entry name" value="INTERLEUKIN-22 RECEPTOR SUBUNIT ALPHA-1"/>
    <property type="match status" value="1"/>
</dbReference>
<evidence type="ECO:0000256" key="15">
    <source>
        <dbReference type="ARBA" id="ARBA00023288"/>
    </source>
</evidence>
<comment type="subunit">
    <text evidence="5">Interacts with HSPE; the interaction, inhibited by heparin, promotes the generation of activated factor X and activates coagulation in the presence of activated factor VII.</text>
</comment>
<keyword evidence="7" id="KW-0356">Hemostasis</keyword>
<comment type="similarity">
    <text evidence="4">Belongs to the tissue factor family.</text>
</comment>
<comment type="function">
    <text evidence="1">Initiates blood coagulation by forming a complex with circulating factor VII or VIIa. The [TF:VIIa] complex activates factors IX or X by specific limited proteolysis. TF plays a role in normal hemostasis by initiating the cell-surface assembly and propagation of the coagulation protease cascade.</text>
</comment>
<evidence type="ECO:0000256" key="5">
    <source>
        <dbReference type="ARBA" id="ARBA00011184"/>
    </source>
</evidence>
<evidence type="ECO:0000313" key="20">
    <source>
        <dbReference type="Ensembl" id="ENSSPUP00000020899.1"/>
    </source>
</evidence>
<evidence type="ECO:0000256" key="1">
    <source>
        <dbReference type="ARBA" id="ARBA00002201"/>
    </source>
</evidence>
<dbReference type="InterPro" id="IPR001187">
    <property type="entry name" value="Tissue_factor"/>
</dbReference>
<dbReference type="GeneTree" id="ENSGT00940000161366"/>
<evidence type="ECO:0000256" key="4">
    <source>
        <dbReference type="ARBA" id="ARBA00009197"/>
    </source>
</evidence>
<evidence type="ECO:0000259" key="19">
    <source>
        <dbReference type="Pfam" id="PF09294"/>
    </source>
</evidence>
<comment type="similarity">
    <text evidence="3">Belongs to the type II cytokine receptor family.</text>
</comment>
<evidence type="ECO:0000256" key="14">
    <source>
        <dbReference type="ARBA" id="ARBA00023180"/>
    </source>
</evidence>
<dbReference type="PRINTS" id="PR00346">
    <property type="entry name" value="TISSUEFACTOR"/>
</dbReference>
<proteinExistence type="inferred from homology"/>
<reference evidence="20" key="2">
    <citation type="submission" date="2025-09" db="UniProtKB">
        <authorList>
            <consortium name="Ensembl"/>
        </authorList>
    </citation>
    <scope>IDENTIFICATION</scope>
</reference>
<keyword evidence="17" id="KW-1133">Transmembrane helix</keyword>
<dbReference type="InterPro" id="IPR036116">
    <property type="entry name" value="FN3_sf"/>
</dbReference>
<keyword evidence="14" id="KW-0325">Glycoprotein</keyword>
<keyword evidence="10 17" id="KW-0472">Membrane</keyword>
<evidence type="ECO:0000256" key="7">
    <source>
        <dbReference type="ARBA" id="ARBA00022696"/>
    </source>
</evidence>
<evidence type="ECO:0000256" key="6">
    <source>
        <dbReference type="ARBA" id="ARBA00018722"/>
    </source>
</evidence>
<name>A0A8D0HFD7_SPHPU</name>
<keyword evidence="17" id="KW-0812">Transmembrane</keyword>
<evidence type="ECO:0000256" key="2">
    <source>
        <dbReference type="ARBA" id="ARBA00004370"/>
    </source>
</evidence>
<dbReference type="FunFam" id="2.60.40.10:FF:000348">
    <property type="entry name" value="Interleukin 20 receptor subunit alpha"/>
    <property type="match status" value="1"/>
</dbReference>
<dbReference type="Ensembl" id="ENSSPUT00000022271.1">
    <property type="protein sequence ID" value="ENSSPUP00000020899.1"/>
    <property type="gene ID" value="ENSSPUG00000016057.1"/>
</dbReference>
<dbReference type="PANTHER" id="PTHR20859">
    <property type="entry name" value="INTERFERON/INTERLEUKIN RECEPTOR"/>
    <property type="match status" value="1"/>
</dbReference>
<keyword evidence="8" id="KW-0732">Signal</keyword>
<dbReference type="Proteomes" id="UP000694392">
    <property type="component" value="Unplaced"/>
</dbReference>
<dbReference type="InterPro" id="IPR015373">
    <property type="entry name" value="Interferon/interleukin_rcp_dom"/>
</dbReference>
<dbReference type="InterPro" id="IPR050650">
    <property type="entry name" value="Type-II_Cytokine-TF_Rcpt"/>
</dbReference>
<evidence type="ECO:0000256" key="3">
    <source>
        <dbReference type="ARBA" id="ARBA00005399"/>
    </source>
</evidence>
<feature type="domain" description="Fibronectin type-III" evidence="18">
    <location>
        <begin position="49"/>
        <end position="126"/>
    </location>
</feature>
<evidence type="ECO:0000259" key="18">
    <source>
        <dbReference type="Pfam" id="PF01108"/>
    </source>
</evidence>
<evidence type="ECO:0000256" key="17">
    <source>
        <dbReference type="SAM" id="Phobius"/>
    </source>
</evidence>
<keyword evidence="12" id="KW-1015">Disulfide bond</keyword>
<dbReference type="InterPro" id="IPR013783">
    <property type="entry name" value="Ig-like_fold"/>
</dbReference>
<evidence type="ECO:0000256" key="9">
    <source>
        <dbReference type="ARBA" id="ARBA00023084"/>
    </source>
</evidence>
<dbReference type="GO" id="GO:0004896">
    <property type="term" value="F:cytokine receptor activity"/>
    <property type="evidence" value="ECO:0007669"/>
    <property type="project" value="TreeGrafter"/>
</dbReference>